<dbReference type="Pfam" id="PF00990">
    <property type="entry name" value="GGDEF"/>
    <property type="match status" value="1"/>
</dbReference>
<evidence type="ECO:0000256" key="1">
    <source>
        <dbReference type="ARBA" id="ARBA00001946"/>
    </source>
</evidence>
<reference evidence="6" key="1">
    <citation type="submission" date="2016-10" db="EMBL/GenBank/DDBJ databases">
        <authorList>
            <person name="Varghese N."/>
            <person name="Submissions S."/>
        </authorList>
    </citation>
    <scope>NUCLEOTIDE SEQUENCE [LARGE SCALE GENOMIC DNA]</scope>
    <source>
        <strain evidence="6">DSM 7165</strain>
    </source>
</reference>
<name>A0A1H6R5T5_9GAMM</name>
<dbReference type="InterPro" id="IPR035965">
    <property type="entry name" value="PAS-like_dom_sf"/>
</dbReference>
<dbReference type="FunFam" id="3.30.70.270:FF:000001">
    <property type="entry name" value="Diguanylate cyclase domain protein"/>
    <property type="match status" value="1"/>
</dbReference>
<feature type="transmembrane region" description="Helical" evidence="2">
    <location>
        <begin position="324"/>
        <end position="345"/>
    </location>
</feature>
<proteinExistence type="predicted"/>
<evidence type="ECO:0000259" key="4">
    <source>
        <dbReference type="PROSITE" id="PS50887"/>
    </source>
</evidence>
<accession>A0A1H6R5T5</accession>
<feature type="transmembrane region" description="Helical" evidence="2">
    <location>
        <begin position="446"/>
        <end position="462"/>
    </location>
</feature>
<dbReference type="Gene3D" id="3.30.450.20">
    <property type="entry name" value="PAS domain"/>
    <property type="match status" value="2"/>
</dbReference>
<dbReference type="NCBIfam" id="TIGR00229">
    <property type="entry name" value="sensory_box"/>
    <property type="match status" value="1"/>
</dbReference>
<dbReference type="PANTHER" id="PTHR46663:SF2">
    <property type="entry name" value="GGDEF DOMAIN-CONTAINING PROTEIN"/>
    <property type="match status" value="1"/>
</dbReference>
<dbReference type="Pfam" id="PF14827">
    <property type="entry name" value="dCache_3"/>
    <property type="match status" value="1"/>
</dbReference>
<dbReference type="PANTHER" id="PTHR46663">
    <property type="entry name" value="DIGUANYLATE CYCLASE DGCT-RELATED"/>
    <property type="match status" value="1"/>
</dbReference>
<feature type="domain" description="PAS" evidence="3">
    <location>
        <begin position="510"/>
        <end position="555"/>
    </location>
</feature>
<organism evidence="5 6">
    <name type="scientific">Allopseudospirillum japonicum</name>
    <dbReference type="NCBI Taxonomy" id="64971"/>
    <lineage>
        <taxon>Bacteria</taxon>
        <taxon>Pseudomonadati</taxon>
        <taxon>Pseudomonadota</taxon>
        <taxon>Gammaproteobacteria</taxon>
        <taxon>Oceanospirillales</taxon>
        <taxon>Oceanospirillaceae</taxon>
        <taxon>Allopseudospirillum</taxon>
    </lineage>
</organism>
<keyword evidence="2" id="KW-0812">Transmembrane</keyword>
<dbReference type="OrthoDB" id="9812260at2"/>
<dbReference type="InterPro" id="IPR029150">
    <property type="entry name" value="dCache_3"/>
</dbReference>
<dbReference type="SMART" id="SM00091">
    <property type="entry name" value="PAS"/>
    <property type="match status" value="2"/>
</dbReference>
<dbReference type="Pfam" id="PF13426">
    <property type="entry name" value="PAS_9"/>
    <property type="match status" value="1"/>
</dbReference>
<evidence type="ECO:0000256" key="2">
    <source>
        <dbReference type="SAM" id="Phobius"/>
    </source>
</evidence>
<dbReference type="EMBL" id="FNYH01000002">
    <property type="protein sequence ID" value="SEI47150.1"/>
    <property type="molecule type" value="Genomic_DNA"/>
</dbReference>
<dbReference type="SUPFAM" id="SSF55785">
    <property type="entry name" value="PYP-like sensor domain (PAS domain)"/>
    <property type="match status" value="2"/>
</dbReference>
<dbReference type="CDD" id="cd01949">
    <property type="entry name" value="GGDEF"/>
    <property type="match status" value="1"/>
</dbReference>
<dbReference type="InterPro" id="IPR000014">
    <property type="entry name" value="PAS"/>
</dbReference>
<dbReference type="NCBIfam" id="TIGR00254">
    <property type="entry name" value="GGDEF"/>
    <property type="match status" value="1"/>
</dbReference>
<dbReference type="GO" id="GO:0003824">
    <property type="term" value="F:catalytic activity"/>
    <property type="evidence" value="ECO:0007669"/>
    <property type="project" value="UniProtKB-ARBA"/>
</dbReference>
<dbReference type="PROSITE" id="PS50112">
    <property type="entry name" value="PAS"/>
    <property type="match status" value="1"/>
</dbReference>
<protein>
    <submittedName>
        <fullName evidence="5">PAS domain S-box-containing protein/diguanylate cyclase (GGDEF) domain-containing protein</fullName>
    </submittedName>
</protein>
<comment type="cofactor">
    <cofactor evidence="1">
        <name>Mg(2+)</name>
        <dbReference type="ChEBI" id="CHEBI:18420"/>
    </cofactor>
</comment>
<keyword evidence="6" id="KW-1185">Reference proteome</keyword>
<keyword evidence="2" id="KW-0472">Membrane</keyword>
<dbReference type="CDD" id="cd00130">
    <property type="entry name" value="PAS"/>
    <property type="match status" value="1"/>
</dbReference>
<evidence type="ECO:0000259" key="3">
    <source>
        <dbReference type="PROSITE" id="PS50112"/>
    </source>
</evidence>
<dbReference type="RefSeq" id="WP_093308549.1">
    <property type="nucleotide sequence ID" value="NZ_FNYH01000002.1"/>
</dbReference>
<dbReference type="InterPro" id="IPR043128">
    <property type="entry name" value="Rev_trsase/Diguanyl_cyclase"/>
</dbReference>
<evidence type="ECO:0000313" key="5">
    <source>
        <dbReference type="EMBL" id="SEI47150.1"/>
    </source>
</evidence>
<evidence type="ECO:0000313" key="6">
    <source>
        <dbReference type="Proteomes" id="UP000242999"/>
    </source>
</evidence>
<sequence length="780" mass="90672">MTQKNATLYTHKRTLSLVLLLALGAILLLWQRWQVQIDAYINQSRFQLESQYYGFLQKHTHFMDVLASHMMAREDVLTMLNMANQDEAWRRQAARHELYLTLAEPYLQLGHLGIEQMQFVNRQGQSILRLHAPDHYGDPIQTIRPNFSLLAQRQQPLYGFEQGAFFSGFRGLYPLYQAKEYLGVLEFGYAASTLAKALNTLMPADYYLLAPMPKAQALQDYLEKENTLRHQHLDFLPDHYLQLLWNSHTQTPDAYALEHIKNLLSQQEEARTWLYSQPQQAAWYRIDQLNNWWVLYLLPVRDPQQNINTWILVVEHNGVLQELFINWLAQVGIICLLTLLLLAWLRQLQVGAKGMQTLMLHLDNAQKIAHFGSWEYSAAEERIYLSLEARRLLNLDTGQDYISLPHLLQVLTPSQQVQALQQDIQEMLGGKINEARQRLELYRPRLSVLVLDVAMFALRVAGQRQRIFGVMRDVTHEHQMRQQLREQEELFRTLSEKSPLGVILFREYPIYANAASCKLLGVESSQLMRTPIWQVFEEGDRELAYETLQRRLRGELLQEVREYTIPVTTEEQTRWILFKASTVQHEGQPLGMAVLDDISERLSREQHLKFLAEHDALTELPNRRILQARLRQLAGESSLNWCVLFMDLDHFKFVNDTYGHDIGDQVLIQFTRIVKSQMRKTDIFGRWGGEEFVLLAPASDIQEARKLAERIRIAVSKADLLPDQNKHQTVSIGLAQWQTGQDLDELLQQADAAVYQAKTDGRNCVRVYTNYCALPESLDR</sequence>
<dbReference type="InterPro" id="IPR052163">
    <property type="entry name" value="DGC-Regulatory_Protein"/>
</dbReference>
<dbReference type="InterPro" id="IPR029787">
    <property type="entry name" value="Nucleotide_cyclase"/>
</dbReference>
<dbReference type="PROSITE" id="PS50887">
    <property type="entry name" value="GGDEF"/>
    <property type="match status" value="1"/>
</dbReference>
<dbReference type="SUPFAM" id="SSF55073">
    <property type="entry name" value="Nucleotide cyclase"/>
    <property type="match status" value="1"/>
</dbReference>
<dbReference type="SMART" id="SM00267">
    <property type="entry name" value="GGDEF"/>
    <property type="match status" value="1"/>
</dbReference>
<dbReference type="STRING" id="64971.SAMN05421831_102210"/>
<keyword evidence="2" id="KW-1133">Transmembrane helix</keyword>
<dbReference type="Proteomes" id="UP000242999">
    <property type="component" value="Unassembled WGS sequence"/>
</dbReference>
<dbReference type="Gene3D" id="3.30.70.270">
    <property type="match status" value="1"/>
</dbReference>
<dbReference type="AlphaFoldDB" id="A0A1H6R5T5"/>
<dbReference type="InterPro" id="IPR000160">
    <property type="entry name" value="GGDEF_dom"/>
</dbReference>
<feature type="domain" description="GGDEF" evidence="4">
    <location>
        <begin position="639"/>
        <end position="770"/>
    </location>
</feature>
<gene>
    <name evidence="5" type="ORF">SAMN05421831_102210</name>
</gene>